<evidence type="ECO:0000313" key="3">
    <source>
        <dbReference type="Proteomes" id="UP000242243"/>
    </source>
</evidence>
<dbReference type="RefSeq" id="WP_089832319.1">
    <property type="nucleotide sequence ID" value="NZ_BJWI01000024.1"/>
</dbReference>
<proteinExistence type="predicted"/>
<keyword evidence="4" id="KW-1185">Reference proteome</keyword>
<gene>
    <name evidence="1" type="ORF">HHA03_16480</name>
    <name evidence="2" type="ORF">SAMN05421839_12125</name>
</gene>
<evidence type="ECO:0000313" key="2">
    <source>
        <dbReference type="EMBL" id="SFP45067.1"/>
    </source>
</evidence>
<dbReference type="Proteomes" id="UP000242243">
    <property type="component" value="Unassembled WGS sequence"/>
</dbReference>
<protein>
    <recommendedName>
        <fullName evidence="5">RiboL-PSP-HEPN domain-containing protein</fullName>
    </recommendedName>
</protein>
<reference evidence="2 3" key="1">
    <citation type="submission" date="2016-10" db="EMBL/GenBank/DDBJ databases">
        <authorList>
            <person name="de Groot N.N."/>
        </authorList>
    </citation>
    <scope>NUCLEOTIDE SEQUENCE [LARGE SCALE GENOMIC DNA]</scope>
    <source>
        <strain evidence="2 3">DSM 17073</strain>
    </source>
</reference>
<dbReference type="AlphaFoldDB" id="A0A1I5QG13"/>
<reference evidence="1 4" key="2">
    <citation type="submission" date="2019-07" db="EMBL/GenBank/DDBJ databases">
        <title>Whole genome shotgun sequence of Halolactibacillus halophilus NBRC 100868.</title>
        <authorList>
            <person name="Hosoyama A."/>
            <person name="Uohara A."/>
            <person name="Ohji S."/>
            <person name="Ichikawa N."/>
        </authorList>
    </citation>
    <scope>NUCLEOTIDE SEQUENCE [LARGE SCALE GENOMIC DNA]</scope>
    <source>
        <strain evidence="1 4">NBRC 100868</strain>
    </source>
</reference>
<dbReference type="STRING" id="306540.SAMN05421839_12125"/>
<dbReference type="EMBL" id="FOXC01000021">
    <property type="protein sequence ID" value="SFP45067.1"/>
    <property type="molecule type" value="Genomic_DNA"/>
</dbReference>
<evidence type="ECO:0008006" key="5">
    <source>
        <dbReference type="Google" id="ProtNLM"/>
    </source>
</evidence>
<dbReference type="EMBL" id="BJWI01000024">
    <property type="protein sequence ID" value="GEM02116.1"/>
    <property type="molecule type" value="Genomic_DNA"/>
</dbReference>
<dbReference type="Proteomes" id="UP000321547">
    <property type="component" value="Unassembled WGS sequence"/>
</dbReference>
<evidence type="ECO:0000313" key="4">
    <source>
        <dbReference type="Proteomes" id="UP000321547"/>
    </source>
</evidence>
<name>A0A1I5QG13_9BACI</name>
<accession>A0A1I5QG13</accession>
<sequence>MAIEFKDRSEIYNDLITSVAEKESLIFNYEEKEVYELAYLIKWQIVEDAVKEIGKLQRKENLMIKLNEWIKYLNADSKKQPKIINSFRVDLDSIPNEELIKQFFSNGRLPNLYDLLKSKGKYRNRRNDIAHRFSKFRNQSKYKEYSIKVDAAINELIESLKI</sequence>
<organism evidence="2 3">
    <name type="scientific">Halolactibacillus halophilus</name>
    <dbReference type="NCBI Taxonomy" id="306540"/>
    <lineage>
        <taxon>Bacteria</taxon>
        <taxon>Bacillati</taxon>
        <taxon>Bacillota</taxon>
        <taxon>Bacilli</taxon>
        <taxon>Bacillales</taxon>
        <taxon>Bacillaceae</taxon>
        <taxon>Halolactibacillus</taxon>
    </lineage>
</organism>
<evidence type="ECO:0000313" key="1">
    <source>
        <dbReference type="EMBL" id="GEM02116.1"/>
    </source>
</evidence>